<evidence type="ECO:0000313" key="2">
    <source>
        <dbReference type="EMBL" id="KTB46602.1"/>
    </source>
</evidence>
<accession>A0A0W0GDF6</accession>
<dbReference type="AlphaFoldDB" id="A0A0W0GDF6"/>
<evidence type="ECO:0000313" key="3">
    <source>
        <dbReference type="Proteomes" id="UP000054988"/>
    </source>
</evidence>
<name>A0A0W0GDF6_MONRR</name>
<feature type="compositionally biased region" description="Polar residues" evidence="1">
    <location>
        <begin position="79"/>
        <end position="89"/>
    </location>
</feature>
<sequence length="107" mass="11362">MPSLAGYKDMLTPFKSLNKDLKPFFANFLSDSPSRRLISVAILYSSSLRLASRAPCNPNFGIAGIAFFGANGPIGGNSPAGSDSPNWDIQQPRMAPSGSDDPPSSER</sequence>
<organism evidence="2 3">
    <name type="scientific">Moniliophthora roreri</name>
    <name type="common">Frosty pod rot fungus</name>
    <name type="synonym">Monilia roreri</name>
    <dbReference type="NCBI Taxonomy" id="221103"/>
    <lineage>
        <taxon>Eukaryota</taxon>
        <taxon>Fungi</taxon>
        <taxon>Dikarya</taxon>
        <taxon>Basidiomycota</taxon>
        <taxon>Agaricomycotina</taxon>
        <taxon>Agaricomycetes</taxon>
        <taxon>Agaricomycetidae</taxon>
        <taxon>Agaricales</taxon>
        <taxon>Marasmiineae</taxon>
        <taxon>Marasmiaceae</taxon>
        <taxon>Moniliophthora</taxon>
    </lineage>
</organism>
<protein>
    <submittedName>
        <fullName evidence="2">Uncharacterized protein</fullName>
    </submittedName>
</protein>
<evidence type="ECO:0000256" key="1">
    <source>
        <dbReference type="SAM" id="MobiDB-lite"/>
    </source>
</evidence>
<dbReference type="EMBL" id="LATX01000312">
    <property type="protein sequence ID" value="KTB46602.1"/>
    <property type="molecule type" value="Genomic_DNA"/>
</dbReference>
<comment type="caution">
    <text evidence="2">The sequence shown here is derived from an EMBL/GenBank/DDBJ whole genome shotgun (WGS) entry which is preliminary data.</text>
</comment>
<dbReference type="Proteomes" id="UP000054988">
    <property type="component" value="Unassembled WGS sequence"/>
</dbReference>
<gene>
    <name evidence="2" type="ORF">WG66_816</name>
</gene>
<proteinExistence type="predicted"/>
<feature type="region of interest" description="Disordered" evidence="1">
    <location>
        <begin position="76"/>
        <end position="107"/>
    </location>
</feature>
<reference evidence="2 3" key="1">
    <citation type="submission" date="2015-12" db="EMBL/GenBank/DDBJ databases">
        <title>Draft genome sequence of Moniliophthora roreri, the causal agent of frosty pod rot of cacao.</title>
        <authorList>
            <person name="Aime M.C."/>
            <person name="Diaz-Valderrama J.R."/>
            <person name="Kijpornyongpan T."/>
            <person name="Phillips-Mora W."/>
        </authorList>
    </citation>
    <scope>NUCLEOTIDE SEQUENCE [LARGE SCALE GENOMIC DNA]</scope>
    <source>
        <strain evidence="2 3">MCA 2952</strain>
    </source>
</reference>